<feature type="binding site" evidence="17">
    <location>
        <position position="239"/>
    </location>
    <ligand>
        <name>Ca(2+)</name>
        <dbReference type="ChEBI" id="CHEBI:29108"/>
        <label>2</label>
    </ligand>
</feature>
<feature type="disulfide bond" evidence="19">
    <location>
        <begin position="37"/>
        <end position="113"/>
    </location>
</feature>
<dbReference type="InterPro" id="IPR019794">
    <property type="entry name" value="Peroxidases_AS"/>
</dbReference>
<evidence type="ECO:0000256" key="4">
    <source>
        <dbReference type="ARBA" id="ARBA00012313"/>
    </source>
</evidence>
<comment type="function">
    <text evidence="2">Removal of H(2)O(2), oxidation of toxic reductants, biosynthesis and degradation of lignin, suberization, auxin catabolism, response to environmental stresses such as wounding, pathogen attack and oxidative stress. These functions might be dependent on each isozyme/isoform in each plant tissue.</text>
</comment>
<evidence type="ECO:0000256" key="7">
    <source>
        <dbReference type="ARBA" id="ARBA00022617"/>
    </source>
</evidence>
<gene>
    <name evidence="22" type="ORF">QJS04_geneDACA009021</name>
</gene>
<feature type="site" description="Transition state stabilizer" evidence="18">
    <location>
        <position position="64"/>
    </location>
</feature>
<dbReference type="Gene3D" id="1.10.520.10">
    <property type="match status" value="1"/>
</dbReference>
<dbReference type="InterPro" id="IPR019793">
    <property type="entry name" value="Peroxidases_heam-ligand_BS"/>
</dbReference>
<feature type="binding site" evidence="17">
    <location>
        <position position="76"/>
    </location>
    <ligand>
        <name>Ca(2+)</name>
        <dbReference type="ChEBI" id="CHEBI:29108"/>
        <label>1</label>
    </ligand>
</feature>
<evidence type="ECO:0000256" key="5">
    <source>
        <dbReference type="ARBA" id="ARBA00022525"/>
    </source>
</evidence>
<feature type="binding site" evidence="17">
    <location>
        <position position="69"/>
    </location>
    <ligand>
        <name>Ca(2+)</name>
        <dbReference type="ChEBI" id="CHEBI:29108"/>
        <label>1</label>
    </ligand>
</feature>
<dbReference type="InterPro" id="IPR033905">
    <property type="entry name" value="Secretory_peroxidase"/>
</dbReference>
<feature type="binding site" evidence="17">
    <location>
        <position position="74"/>
    </location>
    <ligand>
        <name>Ca(2+)</name>
        <dbReference type="ChEBI" id="CHEBI:29108"/>
        <label>1</label>
    </ligand>
</feature>
<dbReference type="EMBL" id="JAUJYN010000007">
    <property type="protein sequence ID" value="KAK1267017.1"/>
    <property type="molecule type" value="Genomic_DNA"/>
</dbReference>
<dbReference type="PANTHER" id="PTHR31235">
    <property type="entry name" value="PEROXIDASE 25-RELATED"/>
    <property type="match status" value="1"/>
</dbReference>
<dbReference type="SUPFAM" id="SSF48113">
    <property type="entry name" value="Heme-dependent peroxidases"/>
    <property type="match status" value="1"/>
</dbReference>
<feature type="disulfide bond" evidence="19">
    <location>
        <begin position="119"/>
        <end position="318"/>
    </location>
</feature>
<dbReference type="PROSITE" id="PS50873">
    <property type="entry name" value="PEROXIDASE_4"/>
    <property type="match status" value="1"/>
</dbReference>
<evidence type="ECO:0000256" key="10">
    <source>
        <dbReference type="ARBA" id="ARBA00022837"/>
    </source>
</evidence>
<dbReference type="FunFam" id="1.10.420.10:FF:000010">
    <property type="entry name" value="Peroxidase"/>
    <property type="match status" value="1"/>
</dbReference>
<feature type="binding site" evidence="17">
    <location>
        <position position="247"/>
    </location>
    <ligand>
        <name>Ca(2+)</name>
        <dbReference type="ChEBI" id="CHEBI:29108"/>
        <label>2</label>
    </ligand>
</feature>
<evidence type="ECO:0000256" key="14">
    <source>
        <dbReference type="ARBA" id="ARBA00023324"/>
    </source>
</evidence>
<keyword evidence="12 17" id="KW-0408">Iron</keyword>
<feature type="binding site" description="axial binding residue" evidence="17">
    <location>
        <position position="190"/>
    </location>
    <ligand>
        <name>heme b</name>
        <dbReference type="ChEBI" id="CHEBI:60344"/>
    </ligand>
    <ligandPart>
        <name>Fe</name>
        <dbReference type="ChEBI" id="CHEBI:18248"/>
    </ligandPart>
</feature>
<dbReference type="PROSITE" id="PS00436">
    <property type="entry name" value="PEROXIDASE_2"/>
    <property type="match status" value="1"/>
</dbReference>
<feature type="disulfide bond" evidence="19">
    <location>
        <begin position="70"/>
        <end position="75"/>
    </location>
</feature>
<keyword evidence="5 20" id="KW-0964">Secreted</keyword>
<feature type="binding site" evidence="16">
    <location>
        <position position="160"/>
    </location>
    <ligand>
        <name>substrate</name>
    </ligand>
</feature>
<evidence type="ECO:0000256" key="2">
    <source>
        <dbReference type="ARBA" id="ARBA00002322"/>
    </source>
</evidence>
<reference evidence="22" key="2">
    <citation type="submission" date="2023-06" db="EMBL/GenBank/DDBJ databases">
        <authorList>
            <person name="Ma L."/>
            <person name="Liu K.-W."/>
            <person name="Li Z."/>
            <person name="Hsiao Y.-Y."/>
            <person name="Qi Y."/>
            <person name="Fu T."/>
            <person name="Tang G."/>
            <person name="Zhang D."/>
            <person name="Sun W.-H."/>
            <person name="Liu D.-K."/>
            <person name="Li Y."/>
            <person name="Chen G.-Z."/>
            <person name="Liu X.-D."/>
            <person name="Liao X.-Y."/>
            <person name="Jiang Y.-T."/>
            <person name="Yu X."/>
            <person name="Hao Y."/>
            <person name="Huang J."/>
            <person name="Zhao X.-W."/>
            <person name="Ke S."/>
            <person name="Chen Y.-Y."/>
            <person name="Wu W.-L."/>
            <person name="Hsu J.-L."/>
            <person name="Lin Y.-F."/>
            <person name="Huang M.-D."/>
            <person name="Li C.-Y."/>
            <person name="Huang L."/>
            <person name="Wang Z.-W."/>
            <person name="Zhao X."/>
            <person name="Zhong W.-Y."/>
            <person name="Peng D.-H."/>
            <person name="Ahmad S."/>
            <person name="Lan S."/>
            <person name="Zhang J.-S."/>
            <person name="Tsai W.-C."/>
            <person name="Van De Peer Y."/>
            <person name="Liu Z.-J."/>
        </authorList>
    </citation>
    <scope>NUCLEOTIDE SEQUENCE</scope>
    <source>
        <strain evidence="22">SCP</strain>
        <tissue evidence="22">Leaves</tissue>
    </source>
</reference>
<evidence type="ECO:0000256" key="18">
    <source>
        <dbReference type="PIRSR" id="PIRSR600823-4"/>
    </source>
</evidence>
<evidence type="ECO:0000256" key="13">
    <source>
        <dbReference type="ARBA" id="ARBA00023157"/>
    </source>
</evidence>
<keyword evidence="14 20" id="KW-0376">Hydrogen peroxide</keyword>
<feature type="binding site" evidence="17">
    <location>
        <position position="191"/>
    </location>
    <ligand>
        <name>Ca(2+)</name>
        <dbReference type="ChEBI" id="CHEBI:29108"/>
        <label>2</label>
    </ligand>
</feature>
<feature type="disulfide bond" evidence="19">
    <location>
        <begin position="197"/>
        <end position="226"/>
    </location>
</feature>
<accession>A0AAV9ASD8</accession>
<dbReference type="GO" id="GO:0046872">
    <property type="term" value="F:metal ion binding"/>
    <property type="evidence" value="ECO:0007669"/>
    <property type="project" value="UniProtKB-UniRule"/>
</dbReference>
<evidence type="ECO:0000256" key="15">
    <source>
        <dbReference type="PIRSR" id="PIRSR600823-1"/>
    </source>
</evidence>
<dbReference type="GO" id="GO:0006979">
    <property type="term" value="P:response to oxidative stress"/>
    <property type="evidence" value="ECO:0007669"/>
    <property type="project" value="UniProtKB-UniRule"/>
</dbReference>
<evidence type="ECO:0000256" key="16">
    <source>
        <dbReference type="PIRSR" id="PIRSR600823-2"/>
    </source>
</evidence>
<feature type="active site" description="Proton acceptor" evidence="15">
    <location>
        <position position="68"/>
    </location>
</feature>
<keyword evidence="6 20" id="KW-0575">Peroxidase</keyword>
<dbReference type="Proteomes" id="UP001179952">
    <property type="component" value="Unassembled WGS sequence"/>
</dbReference>
<dbReference type="CDD" id="cd00693">
    <property type="entry name" value="secretory_peroxidase"/>
    <property type="match status" value="1"/>
</dbReference>
<comment type="cofactor">
    <cofactor evidence="17 20">
        <name>heme b</name>
        <dbReference type="ChEBI" id="CHEBI:60344"/>
    </cofactor>
    <text evidence="17 20">Binds 1 heme b (iron(II)-protoporphyrin IX) group per subunit.</text>
</comment>
<keyword evidence="11 20" id="KW-0560">Oxidoreductase</keyword>
<comment type="cofactor">
    <cofactor evidence="17 20">
        <name>Ca(2+)</name>
        <dbReference type="ChEBI" id="CHEBI:29108"/>
    </cofactor>
    <text evidence="17 20">Binds 2 calcium ions per subunit.</text>
</comment>
<name>A0AAV9ASD8_ACOGR</name>
<feature type="chain" id="PRO_5043109283" description="Peroxidase" evidence="20">
    <location>
        <begin position="26"/>
        <end position="322"/>
    </location>
</feature>
<feature type="binding site" evidence="17">
    <location>
        <position position="78"/>
    </location>
    <ligand>
        <name>Ca(2+)</name>
        <dbReference type="ChEBI" id="CHEBI:29108"/>
        <label>1</label>
    </ligand>
</feature>
<dbReference type="GO" id="GO:0140825">
    <property type="term" value="F:lactoperoxidase activity"/>
    <property type="evidence" value="ECO:0007669"/>
    <property type="project" value="UniProtKB-EC"/>
</dbReference>
<comment type="subcellular location">
    <subcellularLocation>
        <location evidence="20">Secreted</location>
    </subcellularLocation>
</comment>
<evidence type="ECO:0000256" key="17">
    <source>
        <dbReference type="PIRSR" id="PIRSR600823-3"/>
    </source>
</evidence>
<dbReference type="PRINTS" id="PR00461">
    <property type="entry name" value="PLPEROXIDASE"/>
</dbReference>
<evidence type="ECO:0000256" key="12">
    <source>
        <dbReference type="ARBA" id="ARBA00023004"/>
    </source>
</evidence>
<keyword evidence="9 20" id="KW-0732">Signal</keyword>
<keyword evidence="10 17" id="KW-0106">Calcium</keyword>
<dbReference type="GO" id="GO:0005576">
    <property type="term" value="C:extracellular region"/>
    <property type="evidence" value="ECO:0007669"/>
    <property type="project" value="UniProtKB-SubCell"/>
</dbReference>
<dbReference type="PROSITE" id="PS00435">
    <property type="entry name" value="PEROXIDASE_1"/>
    <property type="match status" value="1"/>
</dbReference>
<dbReference type="GO" id="GO:0020037">
    <property type="term" value="F:heme binding"/>
    <property type="evidence" value="ECO:0007669"/>
    <property type="project" value="UniProtKB-UniRule"/>
</dbReference>
<evidence type="ECO:0000256" key="1">
    <source>
        <dbReference type="ARBA" id="ARBA00000189"/>
    </source>
</evidence>
<organism evidence="22 23">
    <name type="scientific">Acorus gramineus</name>
    <name type="common">Dwarf sweet flag</name>
    <dbReference type="NCBI Taxonomy" id="55184"/>
    <lineage>
        <taxon>Eukaryota</taxon>
        <taxon>Viridiplantae</taxon>
        <taxon>Streptophyta</taxon>
        <taxon>Embryophyta</taxon>
        <taxon>Tracheophyta</taxon>
        <taxon>Spermatophyta</taxon>
        <taxon>Magnoliopsida</taxon>
        <taxon>Liliopsida</taxon>
        <taxon>Acoraceae</taxon>
        <taxon>Acorus</taxon>
    </lineage>
</organism>
<dbReference type="AlphaFoldDB" id="A0AAV9ASD8"/>
<evidence type="ECO:0000256" key="3">
    <source>
        <dbReference type="ARBA" id="ARBA00006873"/>
    </source>
</evidence>
<dbReference type="PRINTS" id="PR00458">
    <property type="entry name" value="PEROXIDASE"/>
</dbReference>
<evidence type="ECO:0000256" key="9">
    <source>
        <dbReference type="ARBA" id="ARBA00022729"/>
    </source>
</evidence>
<evidence type="ECO:0000256" key="19">
    <source>
        <dbReference type="PIRSR" id="PIRSR600823-5"/>
    </source>
</evidence>
<evidence type="ECO:0000256" key="20">
    <source>
        <dbReference type="RuleBase" id="RU362060"/>
    </source>
</evidence>
<dbReference type="InterPro" id="IPR000823">
    <property type="entry name" value="Peroxidase_pln"/>
</dbReference>
<dbReference type="GO" id="GO:0042744">
    <property type="term" value="P:hydrogen peroxide catabolic process"/>
    <property type="evidence" value="ECO:0007669"/>
    <property type="project" value="UniProtKB-KW"/>
</dbReference>
<evidence type="ECO:0000313" key="23">
    <source>
        <dbReference type="Proteomes" id="UP001179952"/>
    </source>
</evidence>
<feature type="signal peptide" evidence="20">
    <location>
        <begin position="1"/>
        <end position="25"/>
    </location>
</feature>
<dbReference type="InterPro" id="IPR002016">
    <property type="entry name" value="Haem_peroxidase"/>
</dbReference>
<dbReference type="Gene3D" id="1.10.420.10">
    <property type="entry name" value="Peroxidase, domain 2"/>
    <property type="match status" value="1"/>
</dbReference>
<keyword evidence="23" id="KW-1185">Reference proteome</keyword>
<evidence type="ECO:0000259" key="21">
    <source>
        <dbReference type="PROSITE" id="PS50873"/>
    </source>
</evidence>
<keyword evidence="7 20" id="KW-0349">Heme</keyword>
<evidence type="ECO:0000313" key="22">
    <source>
        <dbReference type="EMBL" id="KAK1267017.1"/>
    </source>
</evidence>
<evidence type="ECO:0000256" key="11">
    <source>
        <dbReference type="ARBA" id="ARBA00023002"/>
    </source>
</evidence>
<proteinExistence type="inferred from homology"/>
<feature type="binding site" evidence="17">
    <location>
        <position position="72"/>
    </location>
    <ligand>
        <name>Ca(2+)</name>
        <dbReference type="ChEBI" id="CHEBI:29108"/>
        <label>1</label>
    </ligand>
</feature>
<comment type="similarity">
    <text evidence="3">Belongs to the peroxidase family. Ascorbate peroxidase subfamily.</text>
</comment>
<evidence type="ECO:0000256" key="8">
    <source>
        <dbReference type="ARBA" id="ARBA00022723"/>
    </source>
</evidence>
<feature type="domain" description="Plant heme peroxidase family profile" evidence="21">
    <location>
        <begin position="27"/>
        <end position="322"/>
    </location>
</feature>
<dbReference type="InterPro" id="IPR010255">
    <property type="entry name" value="Haem_peroxidase_sf"/>
</dbReference>
<comment type="caution">
    <text evidence="22">The sequence shown here is derived from an EMBL/GenBank/DDBJ whole genome shotgun (WGS) entry which is preliminary data.</text>
</comment>
<protein>
    <recommendedName>
        <fullName evidence="4 20">Peroxidase</fullName>
        <ecNumber evidence="4 20">1.11.1.7</ecNumber>
    </recommendedName>
</protein>
<keyword evidence="13 19" id="KW-1015">Disulfide bond</keyword>
<keyword evidence="8 17" id="KW-0479">Metal-binding</keyword>
<comment type="similarity">
    <text evidence="20">Belongs to the peroxidase family. Classical plant (class III) peroxidase subfamily.</text>
</comment>
<reference evidence="22" key="1">
    <citation type="journal article" date="2023" name="Nat. Commun.">
        <title>Diploid and tetraploid genomes of Acorus and the evolution of monocots.</title>
        <authorList>
            <person name="Ma L."/>
            <person name="Liu K.W."/>
            <person name="Li Z."/>
            <person name="Hsiao Y.Y."/>
            <person name="Qi Y."/>
            <person name="Fu T."/>
            <person name="Tang G.D."/>
            <person name="Zhang D."/>
            <person name="Sun W.H."/>
            <person name="Liu D.K."/>
            <person name="Li Y."/>
            <person name="Chen G.Z."/>
            <person name="Liu X.D."/>
            <person name="Liao X.Y."/>
            <person name="Jiang Y.T."/>
            <person name="Yu X."/>
            <person name="Hao Y."/>
            <person name="Huang J."/>
            <person name="Zhao X.W."/>
            <person name="Ke S."/>
            <person name="Chen Y.Y."/>
            <person name="Wu W.L."/>
            <person name="Hsu J.L."/>
            <person name="Lin Y.F."/>
            <person name="Huang M.D."/>
            <person name="Li C.Y."/>
            <person name="Huang L."/>
            <person name="Wang Z.W."/>
            <person name="Zhao X."/>
            <person name="Zhong W.Y."/>
            <person name="Peng D.H."/>
            <person name="Ahmad S."/>
            <person name="Lan S."/>
            <person name="Zhang J.S."/>
            <person name="Tsai W.C."/>
            <person name="Van de Peer Y."/>
            <person name="Liu Z.J."/>
        </authorList>
    </citation>
    <scope>NUCLEOTIDE SEQUENCE</scope>
    <source>
        <strain evidence="22">SCP</strain>
    </source>
</reference>
<sequence>MLHSKMKLLVALVLLTFRNTDFSLAQQLQEGFYASTCPDAESIVNSIVIEEASSDPTMAPALLRLHFHDCFVQGCDGSILILGPNAENTSSNHQGLHGFEVIDRVKAQLEAACPGIVSCADILAMVARDSVAFSGGPKYSVETGRRDGGSSDSSAAVNLPIADDSILVLKNKFLEKGLSDKDLVLLTGAHTIGTTACFFVTGRLYDPSGPDPAINPTFLPELKSRCPKGGQNNVRLSLDHDSDQTFDTSLYSNIRGGFGVIKSDAVLYSDPSTRGIIDEYIASSTSMVGPVFEQDFAESMVRMGRLGEGSAGEIRRFCWAFN</sequence>
<evidence type="ECO:0000256" key="6">
    <source>
        <dbReference type="ARBA" id="ARBA00022559"/>
    </source>
</evidence>
<dbReference type="Pfam" id="PF00141">
    <property type="entry name" value="peroxidase"/>
    <property type="match status" value="1"/>
</dbReference>
<dbReference type="EC" id="1.11.1.7" evidence="4 20"/>
<dbReference type="FunFam" id="1.10.520.10:FF:000008">
    <property type="entry name" value="Peroxidase"/>
    <property type="match status" value="1"/>
</dbReference>
<comment type="catalytic activity">
    <reaction evidence="1 20">
        <text>2 a phenolic donor + H2O2 = 2 a phenolic radical donor + 2 H2O</text>
        <dbReference type="Rhea" id="RHEA:56136"/>
        <dbReference type="ChEBI" id="CHEBI:15377"/>
        <dbReference type="ChEBI" id="CHEBI:16240"/>
        <dbReference type="ChEBI" id="CHEBI:139520"/>
        <dbReference type="ChEBI" id="CHEBI:139521"/>
        <dbReference type="EC" id="1.11.1.7"/>
    </reaction>
</comment>